<dbReference type="EMBL" id="JAINUG010000219">
    <property type="protein sequence ID" value="KAJ8387021.1"/>
    <property type="molecule type" value="Genomic_DNA"/>
</dbReference>
<evidence type="ECO:0000313" key="2">
    <source>
        <dbReference type="Proteomes" id="UP001221898"/>
    </source>
</evidence>
<organism evidence="1 2">
    <name type="scientific">Aldrovandia affinis</name>
    <dbReference type="NCBI Taxonomy" id="143900"/>
    <lineage>
        <taxon>Eukaryota</taxon>
        <taxon>Metazoa</taxon>
        <taxon>Chordata</taxon>
        <taxon>Craniata</taxon>
        <taxon>Vertebrata</taxon>
        <taxon>Euteleostomi</taxon>
        <taxon>Actinopterygii</taxon>
        <taxon>Neopterygii</taxon>
        <taxon>Teleostei</taxon>
        <taxon>Notacanthiformes</taxon>
        <taxon>Halosauridae</taxon>
        <taxon>Aldrovandia</taxon>
    </lineage>
</organism>
<name>A0AAD7RQ84_9TELE</name>
<accession>A0AAD7RQ84</accession>
<dbReference type="Proteomes" id="UP001221898">
    <property type="component" value="Unassembled WGS sequence"/>
</dbReference>
<evidence type="ECO:0000313" key="1">
    <source>
        <dbReference type="EMBL" id="KAJ8387021.1"/>
    </source>
</evidence>
<proteinExistence type="predicted"/>
<sequence>MQRPCSCRRLRYTKWRLRKCLLDEGEKLWMKWKADAVKATARKFRPHGPNRNARTKRVYWQRFVGRCHKDRSFERPVKFRVGHGGTLPNGSMAPDNTTQYLMNIAFRDLLSDCGDCKPVTSRNRYTTACVNGTLWHLCCLQLSEICITAHTGH</sequence>
<comment type="caution">
    <text evidence="1">The sequence shown here is derived from an EMBL/GenBank/DDBJ whole genome shotgun (WGS) entry which is preliminary data.</text>
</comment>
<dbReference type="AlphaFoldDB" id="A0AAD7RQ84"/>
<keyword evidence="2" id="KW-1185">Reference proteome</keyword>
<reference evidence="1" key="1">
    <citation type="journal article" date="2023" name="Science">
        <title>Genome structures resolve the early diversification of teleost fishes.</title>
        <authorList>
            <person name="Parey E."/>
            <person name="Louis A."/>
            <person name="Montfort J."/>
            <person name="Bouchez O."/>
            <person name="Roques C."/>
            <person name="Iampietro C."/>
            <person name="Lluch J."/>
            <person name="Castinel A."/>
            <person name="Donnadieu C."/>
            <person name="Desvignes T."/>
            <person name="Floi Bucao C."/>
            <person name="Jouanno E."/>
            <person name="Wen M."/>
            <person name="Mejri S."/>
            <person name="Dirks R."/>
            <person name="Jansen H."/>
            <person name="Henkel C."/>
            <person name="Chen W.J."/>
            <person name="Zahm M."/>
            <person name="Cabau C."/>
            <person name="Klopp C."/>
            <person name="Thompson A.W."/>
            <person name="Robinson-Rechavi M."/>
            <person name="Braasch I."/>
            <person name="Lecointre G."/>
            <person name="Bobe J."/>
            <person name="Postlethwait J.H."/>
            <person name="Berthelot C."/>
            <person name="Roest Crollius H."/>
            <person name="Guiguen Y."/>
        </authorList>
    </citation>
    <scope>NUCLEOTIDE SEQUENCE</scope>
    <source>
        <strain evidence="1">NC1722</strain>
    </source>
</reference>
<protein>
    <submittedName>
        <fullName evidence="1">Uncharacterized protein</fullName>
    </submittedName>
</protein>
<gene>
    <name evidence="1" type="ORF">AAFF_G00161980</name>
</gene>